<dbReference type="AlphaFoldDB" id="A0A1E5RY12"/>
<gene>
    <name evidence="1" type="ORF">AWRI3580_g944</name>
</gene>
<organism evidence="1 2">
    <name type="scientific">Hanseniaspora uvarum</name>
    <name type="common">Yeast</name>
    <name type="synonym">Kloeckera apiculata</name>
    <dbReference type="NCBI Taxonomy" id="29833"/>
    <lineage>
        <taxon>Eukaryota</taxon>
        <taxon>Fungi</taxon>
        <taxon>Dikarya</taxon>
        <taxon>Ascomycota</taxon>
        <taxon>Saccharomycotina</taxon>
        <taxon>Saccharomycetes</taxon>
        <taxon>Saccharomycodales</taxon>
        <taxon>Saccharomycodaceae</taxon>
        <taxon>Hanseniaspora</taxon>
    </lineage>
</organism>
<comment type="caution">
    <text evidence="1">The sequence shown here is derived from an EMBL/GenBank/DDBJ whole genome shotgun (WGS) entry which is preliminary data.</text>
</comment>
<sequence>MISPVNIIKRWQSSANLSPKYNYFSSKGPFSSIPTLELNNTSLILKLPPMCTYYIRSLNFTGIIQQNKKEAVAKESFFKSLFFKKINKESNTDLNIQLIKDNCVFQKINTLNKPSNILININTNKIFSLDVDYSKSYTILNPNENILSYSENITRSNSTSDVETIGGMGIITFISDKNIQILKIKENENIMIDINNLLGFENNNQLKFEIVNSSRNYVKCIGTGDLIIKK</sequence>
<dbReference type="OrthoDB" id="3972978at2759"/>
<proteinExistence type="predicted"/>
<evidence type="ECO:0008006" key="3">
    <source>
        <dbReference type="Google" id="ProtNLM"/>
    </source>
</evidence>
<protein>
    <recommendedName>
        <fullName evidence="3">Altered inheritance of mitochondria protein 24, mitochondrial</fullName>
    </recommendedName>
</protein>
<keyword evidence="2" id="KW-1185">Reference proteome</keyword>
<dbReference type="EMBL" id="LPNN01000002">
    <property type="protein sequence ID" value="OEJ91872.1"/>
    <property type="molecule type" value="Genomic_DNA"/>
</dbReference>
<accession>A0A1E5RY12</accession>
<dbReference type="SUPFAM" id="SSF51219">
    <property type="entry name" value="TRAP-like"/>
    <property type="match status" value="1"/>
</dbReference>
<dbReference type="Proteomes" id="UP000095358">
    <property type="component" value="Unassembled WGS sequence"/>
</dbReference>
<evidence type="ECO:0000313" key="1">
    <source>
        <dbReference type="EMBL" id="OEJ91872.1"/>
    </source>
</evidence>
<dbReference type="VEuPathDB" id="FungiDB:AWRI3580_g944"/>
<feature type="unsure residue" description="D or N" evidence="1">
    <location>
        <position position="225"/>
    </location>
</feature>
<evidence type="ECO:0000313" key="2">
    <source>
        <dbReference type="Proteomes" id="UP000095358"/>
    </source>
</evidence>
<dbReference type="InterPro" id="IPR016031">
    <property type="entry name" value="Trp_RNA-bd_attenuator-like_dom"/>
</dbReference>
<reference evidence="2" key="1">
    <citation type="journal article" date="2016" name="Genome Announc.">
        <title>Genome sequences of three species of Hanseniaspora isolated from spontaneous wine fermentations.</title>
        <authorList>
            <person name="Sternes P.R."/>
            <person name="Lee D."/>
            <person name="Kutyna D.R."/>
            <person name="Borneman A.R."/>
        </authorList>
    </citation>
    <scope>NUCLEOTIDE SEQUENCE [LARGE SCALE GENOMIC DNA]</scope>
    <source>
        <strain evidence="2">AWRI3580</strain>
    </source>
</reference>
<name>A0A1E5RY12_HANUV</name>